<evidence type="ECO:0000256" key="4">
    <source>
        <dbReference type="ARBA" id="ARBA00022679"/>
    </source>
</evidence>
<dbReference type="InterPro" id="IPR033939">
    <property type="entry name" value="BCAT_family"/>
</dbReference>
<dbReference type="GO" id="GO:0009081">
    <property type="term" value="P:branched-chain amino acid metabolic process"/>
    <property type="evidence" value="ECO:0007669"/>
    <property type="project" value="InterPro"/>
</dbReference>
<dbReference type="FunFam" id="3.30.470.10:FF:000003">
    <property type="entry name" value="Branched-chain-amino-acid aminotransferase"/>
    <property type="match status" value="1"/>
</dbReference>
<evidence type="ECO:0000313" key="7">
    <source>
        <dbReference type="EMBL" id="KCW54716.1"/>
    </source>
</evidence>
<keyword evidence="3" id="KW-0032">Aminotransferase</keyword>
<evidence type="ECO:0000256" key="1">
    <source>
        <dbReference type="ARBA" id="ARBA00001933"/>
    </source>
</evidence>
<accession>A0A059ALZ7</accession>
<dbReference type="InterPro" id="IPR043132">
    <property type="entry name" value="BCAT-like_C"/>
</dbReference>
<name>A0A059ALZ7_EUCGR</name>
<evidence type="ECO:0000256" key="3">
    <source>
        <dbReference type="ARBA" id="ARBA00022576"/>
    </source>
</evidence>
<protein>
    <recommendedName>
        <fullName evidence="8">Branched-chain-amino-acid transaminase</fullName>
    </recommendedName>
</protein>
<dbReference type="EMBL" id="KK198761">
    <property type="protein sequence ID" value="KCW54716.1"/>
    <property type="molecule type" value="Genomic_DNA"/>
</dbReference>
<dbReference type="SUPFAM" id="SSF56752">
    <property type="entry name" value="D-aminoacid aminotransferase-like PLP-dependent enzymes"/>
    <property type="match status" value="1"/>
</dbReference>
<organism evidence="7">
    <name type="scientific">Eucalyptus grandis</name>
    <name type="common">Flooded gum</name>
    <dbReference type="NCBI Taxonomy" id="71139"/>
    <lineage>
        <taxon>Eukaryota</taxon>
        <taxon>Viridiplantae</taxon>
        <taxon>Streptophyta</taxon>
        <taxon>Embryophyta</taxon>
        <taxon>Tracheophyta</taxon>
        <taxon>Spermatophyta</taxon>
        <taxon>Magnoliopsida</taxon>
        <taxon>eudicotyledons</taxon>
        <taxon>Gunneridae</taxon>
        <taxon>Pentapetalae</taxon>
        <taxon>rosids</taxon>
        <taxon>malvids</taxon>
        <taxon>Myrtales</taxon>
        <taxon>Myrtaceae</taxon>
        <taxon>Myrtoideae</taxon>
        <taxon>Eucalypteae</taxon>
        <taxon>Eucalyptus</taxon>
    </lineage>
</organism>
<dbReference type="InterPro" id="IPR001544">
    <property type="entry name" value="Aminotrans_IV"/>
</dbReference>
<feature type="modified residue" description="N6-(pyridoxal phosphate)lysine" evidence="6">
    <location>
        <position position="260"/>
    </location>
</feature>
<dbReference type="PIRSF" id="PIRSF006468">
    <property type="entry name" value="BCAT1"/>
    <property type="match status" value="1"/>
</dbReference>
<evidence type="ECO:0000256" key="2">
    <source>
        <dbReference type="ARBA" id="ARBA00009320"/>
    </source>
</evidence>
<dbReference type="Gene3D" id="3.20.10.10">
    <property type="entry name" value="D-amino Acid Aminotransferase, subunit A, domain 2"/>
    <property type="match status" value="2"/>
</dbReference>
<dbReference type="InterPro" id="IPR036038">
    <property type="entry name" value="Aminotransferase-like"/>
</dbReference>
<dbReference type="Gene3D" id="3.30.470.10">
    <property type="match status" value="1"/>
</dbReference>
<dbReference type="Gramene" id="KCW54716">
    <property type="protein sequence ID" value="KCW54716"/>
    <property type="gene ID" value="EUGRSUZ_I00664"/>
</dbReference>
<gene>
    <name evidence="7" type="ORF">EUGRSUZ_I00664</name>
</gene>
<keyword evidence="5" id="KW-0663">Pyridoxal phosphate</keyword>
<comment type="cofactor">
    <cofactor evidence="1">
        <name>pyridoxal 5'-phosphate</name>
        <dbReference type="ChEBI" id="CHEBI:597326"/>
    </cofactor>
</comment>
<dbReference type="CDD" id="cd01557">
    <property type="entry name" value="BCAT_beta_family"/>
    <property type="match status" value="1"/>
</dbReference>
<evidence type="ECO:0000256" key="5">
    <source>
        <dbReference type="ARBA" id="ARBA00022898"/>
    </source>
</evidence>
<proteinExistence type="inferred from homology"/>
<dbReference type="PANTHER" id="PTHR42825">
    <property type="entry name" value="AMINO ACID AMINOTRANSFERASE"/>
    <property type="match status" value="1"/>
</dbReference>
<keyword evidence="4" id="KW-0808">Transferase</keyword>
<evidence type="ECO:0000256" key="6">
    <source>
        <dbReference type="PIRSR" id="PIRSR006468-1"/>
    </source>
</evidence>
<evidence type="ECO:0008006" key="8">
    <source>
        <dbReference type="Google" id="ProtNLM"/>
    </source>
</evidence>
<dbReference type="PANTHER" id="PTHR42825:SF2">
    <property type="entry name" value="BRANCHED-CHAIN-AMINO-ACID AMINOTRANSFERASE 3, CHLOROPLASTIC-RELATED"/>
    <property type="match status" value="1"/>
</dbReference>
<comment type="similarity">
    <text evidence="2">Belongs to the class-IV pyridoxal-phosphate-dependent aminotransferase family.</text>
</comment>
<dbReference type="InterPro" id="IPR043131">
    <property type="entry name" value="BCAT-like_N"/>
</dbReference>
<dbReference type="AlphaFoldDB" id="A0A059ALZ7"/>
<dbReference type="GO" id="GO:0004084">
    <property type="term" value="F:branched-chain-amino-acid transaminase activity"/>
    <property type="evidence" value="ECO:0007669"/>
    <property type="project" value="InterPro"/>
</dbReference>
<dbReference type="Pfam" id="PF01063">
    <property type="entry name" value="Aminotran_4"/>
    <property type="match status" value="1"/>
</dbReference>
<dbReference type="InterPro" id="IPR005786">
    <property type="entry name" value="B_amino_transII"/>
</dbReference>
<sequence length="375" mass="40864">MESTPALAAPQPNYLIAPSRHGHALKPSSFFPEKRHPSAASLRLQKNPLTFCGVLQQPASPLTCNATLSDTYSEVNELADIDWENLGFGLLSTDYMYTMKCGRDGNFSKGELRRFGNIELSPSAGVLNYGQGLFEGLKAYRKHDGNILLFRPEENALRMRMGAERMCMPAPTVEQFVEAVKATVLANRRWIPPNGKGSLYIRPLLMGSGAVLGLAPSPEYTFLIYVSPVGNYFKEGVAPIHLVVEHELHRATPGGTGGVKTIGNYAAGNVISTPAIKGTILPGITRKSIIDVARSEGFQVEERLVAVEELLDADEVFCTGTAVVVSPVGSITYRGKRVTYVEGGFGVVAQQLYSVLTRLQMGLIDDKMNWTVDLR</sequence>
<reference evidence="7" key="1">
    <citation type="submission" date="2013-07" db="EMBL/GenBank/DDBJ databases">
        <title>The genome of Eucalyptus grandis.</title>
        <authorList>
            <person name="Schmutz J."/>
            <person name="Hayes R."/>
            <person name="Myburg A."/>
            <person name="Tuskan G."/>
            <person name="Grattapaglia D."/>
            <person name="Rokhsar D.S."/>
        </authorList>
    </citation>
    <scope>NUCLEOTIDE SEQUENCE</scope>
    <source>
        <tissue evidence="7">Leaf extractions</tissue>
    </source>
</reference>